<accession>A0A5J6DAQ5</accession>
<evidence type="ECO:0000256" key="1">
    <source>
        <dbReference type="SAM" id="MobiDB-lite"/>
    </source>
</evidence>
<protein>
    <submittedName>
        <fullName evidence="2">Uncharacterized protein</fullName>
    </submittedName>
</protein>
<organism evidence="2 3">
    <name type="scientific">Erwinia phage pEp_SNUABM_01</name>
    <dbReference type="NCBI Taxonomy" id="2601643"/>
    <lineage>
        <taxon>Viruses</taxon>
        <taxon>Duplodnaviria</taxon>
        <taxon>Heunggongvirae</taxon>
        <taxon>Uroviricota</taxon>
        <taxon>Caudoviricetes</taxon>
        <taxon>Vequintavirinae</taxon>
        <taxon>Henunavirus</taxon>
        <taxon>Henunavirus SNUABM01</taxon>
    </lineage>
</organism>
<dbReference type="Proteomes" id="UP000326545">
    <property type="component" value="Segment"/>
</dbReference>
<sequence length="125" mass="14235">MKSTTTAKKPAAKKKTAAKKPATLKVAKRQDIKKPVTGAFDTSAFVIMTPIEELEKVLVDRHAELEDLLEYRVPDHEQKKRIKDLLYWLGVWEMGLPEAKRRKMTSVPMSARERAALGFVRKSTK</sequence>
<keyword evidence="3" id="KW-1185">Reference proteome</keyword>
<name>A0A5J6DAQ5_9CAUD</name>
<gene>
    <name evidence="2" type="ORF">pEpSNUABM01_128</name>
</gene>
<evidence type="ECO:0000313" key="3">
    <source>
        <dbReference type="Proteomes" id="UP000326545"/>
    </source>
</evidence>
<dbReference type="EMBL" id="MN184887">
    <property type="protein sequence ID" value="QEQ94954.1"/>
    <property type="molecule type" value="Genomic_DNA"/>
</dbReference>
<evidence type="ECO:0000313" key="2">
    <source>
        <dbReference type="EMBL" id="QEQ94954.1"/>
    </source>
</evidence>
<reference evidence="2 3" key="1">
    <citation type="submission" date="2019-07" db="EMBL/GenBank/DDBJ databases">
        <title>Complete genome sequence of bacteriophages infecting Erwinia pyrifoliae.</title>
        <authorList>
            <person name="Kim S.G."/>
            <person name="Park S.C."/>
        </authorList>
    </citation>
    <scope>NUCLEOTIDE SEQUENCE [LARGE SCALE GENOMIC DNA]</scope>
</reference>
<proteinExistence type="predicted"/>
<feature type="region of interest" description="Disordered" evidence="1">
    <location>
        <begin position="1"/>
        <end position="28"/>
    </location>
</feature>